<gene>
    <name evidence="3" type="ORF">dnl_15460</name>
</gene>
<dbReference type="KEGG" id="dli:dnl_15460"/>
<reference evidence="3" key="1">
    <citation type="journal article" date="2021" name="Microb. Physiol.">
        <title>Proteogenomic Insights into the Physiology of Marine, Sulfate-Reducing, Filamentous Desulfonema limicola and Desulfonema magnum.</title>
        <authorList>
            <person name="Schnaars V."/>
            <person name="Wohlbrand L."/>
            <person name="Scheve S."/>
            <person name="Hinrichs C."/>
            <person name="Reinhardt R."/>
            <person name="Rabus R."/>
        </authorList>
    </citation>
    <scope>NUCLEOTIDE SEQUENCE</scope>
    <source>
        <strain evidence="3">5ac10</strain>
    </source>
</reference>
<dbReference type="InterPro" id="IPR050563">
    <property type="entry name" value="4-hydroxybenzoyl-CoA_TE"/>
</dbReference>
<dbReference type="Gene3D" id="3.10.129.10">
    <property type="entry name" value="Hotdog Thioesterase"/>
    <property type="match status" value="1"/>
</dbReference>
<dbReference type="AlphaFoldDB" id="A0A975GFJ0"/>
<comment type="similarity">
    <text evidence="1">Belongs to the 4-hydroxybenzoyl-CoA thioesterase family.</text>
</comment>
<evidence type="ECO:0000256" key="2">
    <source>
        <dbReference type="ARBA" id="ARBA00022801"/>
    </source>
</evidence>
<dbReference type="Proteomes" id="UP000663720">
    <property type="component" value="Chromosome"/>
</dbReference>
<organism evidence="3 4">
    <name type="scientific">Desulfonema limicola</name>
    <dbReference type="NCBI Taxonomy" id="45656"/>
    <lineage>
        <taxon>Bacteria</taxon>
        <taxon>Pseudomonadati</taxon>
        <taxon>Thermodesulfobacteriota</taxon>
        <taxon>Desulfobacteria</taxon>
        <taxon>Desulfobacterales</taxon>
        <taxon>Desulfococcaceae</taxon>
        <taxon>Desulfonema</taxon>
    </lineage>
</organism>
<protein>
    <submittedName>
        <fullName evidence="3">Thioesterase family protein</fullName>
    </submittedName>
</protein>
<proteinExistence type="inferred from homology"/>
<evidence type="ECO:0000313" key="4">
    <source>
        <dbReference type="Proteomes" id="UP000663720"/>
    </source>
</evidence>
<keyword evidence="4" id="KW-1185">Reference proteome</keyword>
<dbReference type="GO" id="GO:0047617">
    <property type="term" value="F:fatty acyl-CoA hydrolase activity"/>
    <property type="evidence" value="ECO:0007669"/>
    <property type="project" value="TreeGrafter"/>
</dbReference>
<dbReference type="EMBL" id="CP061799">
    <property type="protein sequence ID" value="QTA79288.1"/>
    <property type="molecule type" value="Genomic_DNA"/>
</dbReference>
<dbReference type="Pfam" id="PF13279">
    <property type="entry name" value="4HBT_2"/>
    <property type="match status" value="1"/>
</dbReference>
<evidence type="ECO:0000256" key="1">
    <source>
        <dbReference type="ARBA" id="ARBA00005953"/>
    </source>
</evidence>
<dbReference type="PANTHER" id="PTHR31793:SF27">
    <property type="entry name" value="NOVEL THIOESTERASE SUPERFAMILY DOMAIN AND SAPOSIN A-TYPE DOMAIN CONTAINING PROTEIN (0610012H03RIK)"/>
    <property type="match status" value="1"/>
</dbReference>
<dbReference type="InterPro" id="IPR029069">
    <property type="entry name" value="HotDog_dom_sf"/>
</dbReference>
<sequence length="144" mass="16518">MARIKLELPEKFDYSTEITIRISDINYGRHLGNDSVLTLIHEARMRIFNSLGLLEKDENGQGLLIADAVVIYKSQGFYRDVLNIFITPDDPNKYGFDLLYKLVNKKTGIEIARAKTGIVFYDYQKNKVTGIPESFQKAFFSSKQ</sequence>
<keyword evidence="2" id="KW-0378">Hydrolase</keyword>
<evidence type="ECO:0000313" key="3">
    <source>
        <dbReference type="EMBL" id="QTA79288.1"/>
    </source>
</evidence>
<dbReference type="RefSeq" id="WP_207691056.1">
    <property type="nucleotide sequence ID" value="NZ_CP061799.1"/>
</dbReference>
<name>A0A975GFJ0_9BACT</name>
<dbReference type="CDD" id="cd00586">
    <property type="entry name" value="4HBT"/>
    <property type="match status" value="1"/>
</dbReference>
<dbReference type="PANTHER" id="PTHR31793">
    <property type="entry name" value="4-HYDROXYBENZOYL-COA THIOESTERASE FAMILY MEMBER"/>
    <property type="match status" value="1"/>
</dbReference>
<accession>A0A975GFJ0</accession>
<dbReference type="SUPFAM" id="SSF54637">
    <property type="entry name" value="Thioesterase/thiol ester dehydrase-isomerase"/>
    <property type="match status" value="1"/>
</dbReference>